<evidence type="ECO:0000256" key="1">
    <source>
        <dbReference type="ARBA" id="ARBA00008773"/>
    </source>
</evidence>
<comment type="similarity">
    <text evidence="1 4">Belongs to the glycosyl hydrolase 17 family.</text>
</comment>
<dbReference type="OrthoDB" id="421038at2759"/>
<keyword evidence="2" id="KW-0378">Hydrolase</keyword>
<evidence type="ECO:0000256" key="4">
    <source>
        <dbReference type="RuleBase" id="RU004335"/>
    </source>
</evidence>
<keyword evidence="7" id="KW-1185">Reference proteome</keyword>
<dbReference type="Gene3D" id="3.20.20.80">
    <property type="entry name" value="Glycosidases"/>
    <property type="match status" value="1"/>
</dbReference>
<dbReference type="GO" id="GO:0005975">
    <property type="term" value="P:carbohydrate metabolic process"/>
    <property type="evidence" value="ECO:0007669"/>
    <property type="project" value="InterPro"/>
</dbReference>
<dbReference type="Gramene" id="ONK64821">
    <property type="protein sequence ID" value="ONK64821"/>
    <property type="gene ID" value="A4U43_C07F30320"/>
</dbReference>
<dbReference type="PANTHER" id="PTHR32227">
    <property type="entry name" value="GLUCAN ENDO-1,3-BETA-GLUCOSIDASE BG1-RELATED-RELATED"/>
    <property type="match status" value="1"/>
</dbReference>
<gene>
    <name evidence="6" type="ORF">A4U43_C07F30320</name>
</gene>
<dbReference type="GO" id="GO:0004553">
    <property type="term" value="F:hydrolase activity, hydrolyzing O-glycosyl compounds"/>
    <property type="evidence" value="ECO:0007669"/>
    <property type="project" value="InterPro"/>
</dbReference>
<organism evidence="6 7">
    <name type="scientific">Asparagus officinalis</name>
    <name type="common">Garden asparagus</name>
    <dbReference type="NCBI Taxonomy" id="4686"/>
    <lineage>
        <taxon>Eukaryota</taxon>
        <taxon>Viridiplantae</taxon>
        <taxon>Streptophyta</taxon>
        <taxon>Embryophyta</taxon>
        <taxon>Tracheophyta</taxon>
        <taxon>Spermatophyta</taxon>
        <taxon>Magnoliopsida</taxon>
        <taxon>Liliopsida</taxon>
        <taxon>Asparagales</taxon>
        <taxon>Asparagaceae</taxon>
        <taxon>Asparagoideae</taxon>
        <taxon>Asparagus</taxon>
    </lineage>
</organism>
<dbReference type="EMBL" id="CM007387">
    <property type="protein sequence ID" value="ONK64821.1"/>
    <property type="molecule type" value="Genomic_DNA"/>
</dbReference>
<protein>
    <submittedName>
        <fullName evidence="6">Uncharacterized protein</fullName>
    </submittedName>
</protein>
<evidence type="ECO:0000256" key="5">
    <source>
        <dbReference type="SAM" id="SignalP"/>
    </source>
</evidence>
<feature type="signal peptide" evidence="5">
    <location>
        <begin position="1"/>
        <end position="15"/>
    </location>
</feature>
<evidence type="ECO:0000256" key="2">
    <source>
        <dbReference type="ARBA" id="ARBA00022801"/>
    </source>
</evidence>
<feature type="chain" id="PRO_5024437123" evidence="5">
    <location>
        <begin position="16"/>
        <end position="184"/>
    </location>
</feature>
<keyword evidence="5" id="KW-0732">Signal</keyword>
<proteinExistence type="inferred from homology"/>
<evidence type="ECO:0000313" key="7">
    <source>
        <dbReference type="Proteomes" id="UP000243459"/>
    </source>
</evidence>
<dbReference type="InterPro" id="IPR000490">
    <property type="entry name" value="Glyco_hydro_17"/>
</dbReference>
<accession>A0A5P1EJP8</accession>
<dbReference type="Proteomes" id="UP000243459">
    <property type="component" value="Chromosome 7"/>
</dbReference>
<evidence type="ECO:0000256" key="3">
    <source>
        <dbReference type="ARBA" id="ARBA00023295"/>
    </source>
</evidence>
<name>A0A5P1EJP8_ASPOF</name>
<keyword evidence="3" id="KW-0326">Glycosidase</keyword>
<dbReference type="Pfam" id="PF00332">
    <property type="entry name" value="Glyco_hydro_17"/>
    <property type="match status" value="1"/>
</dbReference>
<evidence type="ECO:0000313" key="6">
    <source>
        <dbReference type="EMBL" id="ONK64821.1"/>
    </source>
</evidence>
<reference evidence="7" key="1">
    <citation type="journal article" date="2017" name="Nat. Commun.">
        <title>The asparagus genome sheds light on the origin and evolution of a young Y chromosome.</title>
        <authorList>
            <person name="Harkess A."/>
            <person name="Zhou J."/>
            <person name="Xu C."/>
            <person name="Bowers J.E."/>
            <person name="Van der Hulst R."/>
            <person name="Ayyampalayam S."/>
            <person name="Mercati F."/>
            <person name="Riccardi P."/>
            <person name="McKain M.R."/>
            <person name="Kakrana A."/>
            <person name="Tang H."/>
            <person name="Ray J."/>
            <person name="Groenendijk J."/>
            <person name="Arikit S."/>
            <person name="Mathioni S.M."/>
            <person name="Nakano M."/>
            <person name="Shan H."/>
            <person name="Telgmann-Rauber A."/>
            <person name="Kanno A."/>
            <person name="Yue Z."/>
            <person name="Chen H."/>
            <person name="Li W."/>
            <person name="Chen Y."/>
            <person name="Xu X."/>
            <person name="Zhang Y."/>
            <person name="Luo S."/>
            <person name="Chen H."/>
            <person name="Gao J."/>
            <person name="Mao Z."/>
            <person name="Pires J.C."/>
            <person name="Luo M."/>
            <person name="Kudrna D."/>
            <person name="Wing R.A."/>
            <person name="Meyers B.C."/>
            <person name="Yi K."/>
            <person name="Kong H."/>
            <person name="Lavrijsen P."/>
            <person name="Sunseri F."/>
            <person name="Falavigna A."/>
            <person name="Ye Y."/>
            <person name="Leebens-Mack J.H."/>
            <person name="Chen G."/>
        </authorList>
    </citation>
    <scope>NUCLEOTIDE SEQUENCE [LARGE SCALE GENOMIC DNA]</scope>
    <source>
        <strain evidence="7">cv. DH0086</strain>
    </source>
</reference>
<sequence length="184" mass="20921">MVGFYLAFSLLPLLGFNETEVLKLMSFQELKQTTIEVSVSEADIPKISSSVLEAENWLKSRVIFQSPNTKITSISVGKGVLCYKKLEPLWSSVLPSIKNLHSVLLKLEMTREIEISVSLSSDCLEQNQSASEFRGDIPKEMLKPLLRFLQDFNLTYSIEKQRYSQLKFVGMREEAKAMGRKFSS</sequence>
<dbReference type="InterPro" id="IPR044965">
    <property type="entry name" value="Glyco_hydro_17_plant"/>
</dbReference>
<dbReference type="AlphaFoldDB" id="A0A5P1EJP8"/>